<feature type="coiled-coil region" evidence="1">
    <location>
        <begin position="120"/>
        <end position="172"/>
    </location>
</feature>
<name>A0ABM0MFC5_SACKO</name>
<keyword evidence="3" id="KW-1185">Reference proteome</keyword>
<evidence type="ECO:0000313" key="4">
    <source>
        <dbReference type="RefSeq" id="XP_006818716.1"/>
    </source>
</evidence>
<evidence type="ECO:0000256" key="1">
    <source>
        <dbReference type="SAM" id="Coils"/>
    </source>
</evidence>
<dbReference type="RefSeq" id="XP_006818716.1">
    <property type="nucleotide sequence ID" value="XM_006818653.1"/>
</dbReference>
<evidence type="ECO:0000313" key="3">
    <source>
        <dbReference type="Proteomes" id="UP000694865"/>
    </source>
</evidence>
<reference evidence="4" key="1">
    <citation type="submission" date="2025-08" db="UniProtKB">
        <authorList>
            <consortium name="RefSeq"/>
        </authorList>
    </citation>
    <scope>IDENTIFICATION</scope>
    <source>
        <tissue evidence="4">Testes</tissue>
    </source>
</reference>
<accession>A0ABM0MFC5</accession>
<protein>
    <submittedName>
        <fullName evidence="4">FK506-binding protein 5-like</fullName>
    </submittedName>
</protein>
<dbReference type="GeneID" id="102808718"/>
<dbReference type="Proteomes" id="UP000694865">
    <property type="component" value="Unplaced"/>
</dbReference>
<sequence>MSDVLRLRELTYKLASVTAERDALRNQQPKLDNITRIIVQLKGDITRYQETLRMKELKLMRMESRFNMLLKERSTQIDLNNDEDSIDAEKAALKCRSETPLFARGRTMTPGTSPVVENLVTELNKTKNALEKQLEGKDIDTFIESSEYERIIDELKQTIATKTKENEELKKTLLTDHNDRSIVIKLQDSLEMVKTLERALYIKHSLVQAMSEHIEKIEKECEKTEEKYTSQIRALKDEKKQEKEKESQQQGNVNRRLRQQNQEMGSHHRMNAFQPHHFEDTTTDNVPYSSCAYGQAHHGYMSNPWGGQHSMLPSEVVVDGPDEKVEASLGSHIARECPRCEREFAAHQREDFEKHVEKCLFTN</sequence>
<organism evidence="3 4">
    <name type="scientific">Saccoglossus kowalevskii</name>
    <name type="common">Acorn worm</name>
    <dbReference type="NCBI Taxonomy" id="10224"/>
    <lineage>
        <taxon>Eukaryota</taxon>
        <taxon>Metazoa</taxon>
        <taxon>Hemichordata</taxon>
        <taxon>Enteropneusta</taxon>
        <taxon>Harrimaniidae</taxon>
        <taxon>Saccoglossus</taxon>
    </lineage>
</organism>
<keyword evidence="1" id="KW-0175">Coiled coil</keyword>
<proteinExistence type="predicted"/>
<evidence type="ECO:0000256" key="2">
    <source>
        <dbReference type="SAM" id="MobiDB-lite"/>
    </source>
</evidence>
<feature type="region of interest" description="Disordered" evidence="2">
    <location>
        <begin position="235"/>
        <end position="256"/>
    </location>
</feature>
<feature type="compositionally biased region" description="Basic and acidic residues" evidence="2">
    <location>
        <begin position="235"/>
        <end position="247"/>
    </location>
</feature>
<feature type="coiled-coil region" evidence="1">
    <location>
        <begin position="7"/>
        <end position="65"/>
    </location>
</feature>
<gene>
    <name evidence="4" type="primary">LOC102808718</name>
</gene>